<organism evidence="1 2">
    <name type="scientific">Clostridium botulinum</name>
    <dbReference type="NCBI Taxonomy" id="1491"/>
    <lineage>
        <taxon>Bacteria</taxon>
        <taxon>Bacillati</taxon>
        <taxon>Bacillota</taxon>
        <taxon>Clostridia</taxon>
        <taxon>Eubacteriales</taxon>
        <taxon>Clostridiaceae</taxon>
        <taxon>Clostridium</taxon>
    </lineage>
</organism>
<name>A0A6M0V9N7_CLOBO</name>
<dbReference type="Proteomes" id="UP000476820">
    <property type="component" value="Unassembled WGS sequence"/>
</dbReference>
<reference evidence="1 2" key="1">
    <citation type="submission" date="2019-04" db="EMBL/GenBank/DDBJ databases">
        <title>Genome sequencing of Clostridium botulinum Groups I-IV and Clostridium butyricum.</title>
        <authorList>
            <person name="Brunt J."/>
            <person name="Van Vliet A.H.M."/>
            <person name="Stringer S.C."/>
            <person name="Carter A.T."/>
            <person name="Peck M.W."/>
        </authorList>
    </citation>
    <scope>NUCLEOTIDE SEQUENCE [LARGE SCALE GENOMIC DNA]</scope>
    <source>
        <strain evidence="1 2">1605</strain>
    </source>
</reference>
<gene>
    <name evidence="1" type="ORF">FC774_17405</name>
</gene>
<dbReference type="AlphaFoldDB" id="A0A6M0V9N7"/>
<accession>A0A6M0V9N7</accession>
<dbReference type="EMBL" id="SWOV01000091">
    <property type="protein sequence ID" value="NFF89603.1"/>
    <property type="molecule type" value="Genomic_DNA"/>
</dbReference>
<evidence type="ECO:0000313" key="2">
    <source>
        <dbReference type="Proteomes" id="UP000476820"/>
    </source>
</evidence>
<comment type="caution">
    <text evidence="1">The sequence shown here is derived from an EMBL/GenBank/DDBJ whole genome shotgun (WGS) entry which is preliminary data.</text>
</comment>
<proteinExistence type="predicted"/>
<sequence>MKENVEQYLILNEDGTISFSENMPSEYVEKYDLNDLSKHINMLNKDVKSEKITINEDFSINEHKRVKRSSGQNYVKRFWWGCSEGMDYNKAKKTVKKLRKTARLGATTTALSAAADCFIPGVAVGAITNQYCDNFADEIEDVNNDNNKAGIIVDMNWAAVYSVYSQ</sequence>
<protein>
    <submittedName>
        <fullName evidence="1">Uncharacterized protein</fullName>
    </submittedName>
</protein>
<evidence type="ECO:0000313" key="1">
    <source>
        <dbReference type="EMBL" id="NFF89603.1"/>
    </source>
</evidence>